<sequence length="144" mass="15672">MSATHLVGVDCSDCSDRALDYAIERARDSGADLLVAHVIEWSRYSFSTAAENEQRHKRREEELARARTEVIDPVVAKIREAGIEARGVIRHGHAAETLAKLAKDNDTASIIVGRAGSSRFKAQFFGSVASSLVQIADRPVTVVP</sequence>
<dbReference type="PANTHER" id="PTHR46268">
    <property type="entry name" value="STRESS RESPONSE PROTEIN NHAX"/>
    <property type="match status" value="1"/>
</dbReference>
<accession>A0A5N0T5X3</accession>
<reference evidence="3 4" key="1">
    <citation type="submission" date="2019-09" db="EMBL/GenBank/DDBJ databases">
        <title>Wenzhouxiangella sp. Genome sequencing and assembly.</title>
        <authorList>
            <person name="Zhang R."/>
        </authorList>
    </citation>
    <scope>NUCLEOTIDE SEQUENCE [LARGE SCALE GENOMIC DNA]</scope>
    <source>
        <strain evidence="3 4">W260</strain>
    </source>
</reference>
<dbReference type="Proteomes" id="UP000325372">
    <property type="component" value="Unassembled WGS sequence"/>
</dbReference>
<keyword evidence="4" id="KW-1185">Reference proteome</keyword>
<dbReference type="PANTHER" id="PTHR46268:SF6">
    <property type="entry name" value="UNIVERSAL STRESS PROTEIN UP12"/>
    <property type="match status" value="1"/>
</dbReference>
<evidence type="ECO:0000256" key="1">
    <source>
        <dbReference type="ARBA" id="ARBA00008791"/>
    </source>
</evidence>
<dbReference type="InterPro" id="IPR014729">
    <property type="entry name" value="Rossmann-like_a/b/a_fold"/>
</dbReference>
<feature type="domain" description="UspA" evidence="2">
    <location>
        <begin position="6"/>
        <end position="144"/>
    </location>
</feature>
<dbReference type="CDD" id="cd00293">
    <property type="entry name" value="USP-like"/>
    <property type="match status" value="1"/>
</dbReference>
<gene>
    <name evidence="3" type="ORF">F3N42_15230</name>
</gene>
<proteinExistence type="inferred from homology"/>
<organism evidence="3 4">
    <name type="scientific">Marinihelvus fidelis</name>
    <dbReference type="NCBI Taxonomy" id="2613842"/>
    <lineage>
        <taxon>Bacteria</taxon>
        <taxon>Pseudomonadati</taxon>
        <taxon>Pseudomonadota</taxon>
        <taxon>Gammaproteobacteria</taxon>
        <taxon>Chromatiales</taxon>
        <taxon>Wenzhouxiangellaceae</taxon>
        <taxon>Marinihelvus</taxon>
    </lineage>
</organism>
<evidence type="ECO:0000259" key="2">
    <source>
        <dbReference type="Pfam" id="PF00582"/>
    </source>
</evidence>
<dbReference type="InterPro" id="IPR006015">
    <property type="entry name" value="Universal_stress_UspA"/>
</dbReference>
<dbReference type="Pfam" id="PF00582">
    <property type="entry name" value="Usp"/>
    <property type="match status" value="1"/>
</dbReference>
<evidence type="ECO:0000313" key="3">
    <source>
        <dbReference type="EMBL" id="KAA9129547.1"/>
    </source>
</evidence>
<dbReference type="EMBL" id="VYXP01000014">
    <property type="protein sequence ID" value="KAA9129547.1"/>
    <property type="molecule type" value="Genomic_DNA"/>
</dbReference>
<protein>
    <submittedName>
        <fullName evidence="3">Universal stress protein</fullName>
    </submittedName>
</protein>
<name>A0A5N0T5X3_9GAMM</name>
<dbReference type="InterPro" id="IPR006016">
    <property type="entry name" value="UspA"/>
</dbReference>
<dbReference type="PRINTS" id="PR01438">
    <property type="entry name" value="UNVRSLSTRESS"/>
</dbReference>
<dbReference type="Gene3D" id="3.40.50.620">
    <property type="entry name" value="HUPs"/>
    <property type="match status" value="1"/>
</dbReference>
<dbReference type="RefSeq" id="WP_150865727.1">
    <property type="nucleotide sequence ID" value="NZ_VYXP01000014.1"/>
</dbReference>
<comment type="similarity">
    <text evidence="1">Belongs to the universal stress protein A family.</text>
</comment>
<dbReference type="SUPFAM" id="SSF52402">
    <property type="entry name" value="Adenine nucleotide alpha hydrolases-like"/>
    <property type="match status" value="1"/>
</dbReference>
<evidence type="ECO:0000313" key="4">
    <source>
        <dbReference type="Proteomes" id="UP000325372"/>
    </source>
</evidence>
<dbReference type="AlphaFoldDB" id="A0A5N0T5X3"/>
<comment type="caution">
    <text evidence="3">The sequence shown here is derived from an EMBL/GenBank/DDBJ whole genome shotgun (WGS) entry which is preliminary data.</text>
</comment>